<comment type="caution">
    <text evidence="2">The sequence shown here is derived from an EMBL/GenBank/DDBJ whole genome shotgun (WGS) entry which is preliminary data.</text>
</comment>
<keyword evidence="1" id="KW-0812">Transmembrane</keyword>
<evidence type="ECO:0000313" key="2">
    <source>
        <dbReference type="EMBL" id="RST76251.1"/>
    </source>
</evidence>
<sequence length="76" mass="8832">MVEDTALIMIPSFPVFIDEFMQLLPVVMSLVDTIAGIITYKKLTMNQLSKLNIKMDNRIVVWLVEYLIQQMDLILE</sequence>
<accession>A0A429Y4C2</accession>
<keyword evidence="1" id="KW-0472">Membrane</keyword>
<reference evidence="2" key="1">
    <citation type="submission" date="2018-12" db="EMBL/GenBank/DDBJ databases">
        <authorList>
            <person name="Sun L."/>
            <person name="Chen Z."/>
        </authorList>
    </citation>
    <scope>NUCLEOTIDE SEQUENCE [LARGE SCALE GENOMIC DNA]</scope>
    <source>
        <strain evidence="2">3-2-2</strain>
    </source>
</reference>
<evidence type="ECO:0000256" key="1">
    <source>
        <dbReference type="SAM" id="Phobius"/>
    </source>
</evidence>
<organism evidence="2 3">
    <name type="scientific">Siminovitchia acidinfaciens</name>
    <dbReference type="NCBI Taxonomy" id="2321395"/>
    <lineage>
        <taxon>Bacteria</taxon>
        <taxon>Bacillati</taxon>
        <taxon>Bacillota</taxon>
        <taxon>Bacilli</taxon>
        <taxon>Bacillales</taxon>
        <taxon>Bacillaceae</taxon>
        <taxon>Siminovitchia</taxon>
    </lineage>
</organism>
<name>A0A429Y4C2_9BACI</name>
<gene>
    <name evidence="2" type="ORF">D4T97_005590</name>
</gene>
<feature type="transmembrane region" description="Helical" evidence="1">
    <location>
        <begin position="20"/>
        <end position="40"/>
    </location>
</feature>
<keyword evidence="1" id="KW-1133">Transmembrane helix</keyword>
<dbReference type="Proteomes" id="UP000287156">
    <property type="component" value="Unassembled WGS sequence"/>
</dbReference>
<proteinExistence type="predicted"/>
<dbReference type="AlphaFoldDB" id="A0A429Y4C2"/>
<protein>
    <submittedName>
        <fullName evidence="2">Uncharacterized protein</fullName>
    </submittedName>
</protein>
<dbReference type="EMBL" id="QYTV02000002">
    <property type="protein sequence ID" value="RST76251.1"/>
    <property type="molecule type" value="Genomic_DNA"/>
</dbReference>
<keyword evidence="3" id="KW-1185">Reference proteome</keyword>
<evidence type="ECO:0000313" key="3">
    <source>
        <dbReference type="Proteomes" id="UP000287156"/>
    </source>
</evidence>